<gene>
    <name evidence="1" type="ORF">E1I98_12735</name>
</gene>
<dbReference type="Proteomes" id="UP000294527">
    <property type="component" value="Unassembled WGS sequence"/>
</dbReference>
<name>A0A4R4GJW3_9BACT</name>
<sequence>MNNDYLTINWLETITGCQIKKEKWHNDYVPNLRYDFSNRFVLQGDYSTELATIDPNNIIGISYFDSYAGLNWVQLLENLKYATRYMRNIHSFDDLIEFVNGENSISPFNYNKEGIYMLKLGDSYIVTGGQHRSCLAKFVSIKMTQVHVGHLYNISEKEVLDIINNKMLYNFK</sequence>
<dbReference type="EMBL" id="SLTU01000001">
    <property type="protein sequence ID" value="TDA77138.1"/>
    <property type="molecule type" value="Genomic_DNA"/>
</dbReference>
<evidence type="ECO:0000313" key="1">
    <source>
        <dbReference type="EMBL" id="TDA77138.1"/>
    </source>
</evidence>
<dbReference type="AlphaFoldDB" id="A0A4R4GJW3"/>
<proteinExistence type="predicted"/>
<reference evidence="1 2" key="1">
    <citation type="journal article" date="2019" name="Nat. Microbiol.">
        <title>Genomic variation and strain-specific functional adaptation in the human gut microbiome during early life.</title>
        <authorList>
            <person name="Vatanen T."/>
            <person name="Plichta D.R."/>
            <person name="Somani J."/>
            <person name="Munch P.C."/>
            <person name="Arthur T.D."/>
            <person name="Hall A.B."/>
            <person name="Rudolf S."/>
            <person name="Oakeley E.J."/>
            <person name="Ke X."/>
            <person name="Young R.A."/>
            <person name="Haiser H.J."/>
            <person name="Kolde R."/>
            <person name="Yassour M."/>
            <person name="Luopajarvi K."/>
            <person name="Siljander H."/>
            <person name="Virtanen S.M."/>
            <person name="Ilonen J."/>
            <person name="Uibo R."/>
            <person name="Tillmann V."/>
            <person name="Mokurov S."/>
            <person name="Dorshakova N."/>
            <person name="Porter J.A."/>
            <person name="McHardy A.C."/>
            <person name="Lahdesmaki H."/>
            <person name="Vlamakis H."/>
            <person name="Huttenhower C."/>
            <person name="Knip M."/>
            <person name="Xavier R.J."/>
        </authorList>
    </citation>
    <scope>NUCLEOTIDE SEQUENCE [LARGE SCALE GENOMIC DNA]</scope>
    <source>
        <strain evidence="1 2">RJX1047</strain>
    </source>
</reference>
<evidence type="ECO:0000313" key="2">
    <source>
        <dbReference type="Proteomes" id="UP000294527"/>
    </source>
</evidence>
<organism evidence="1 2">
    <name type="scientific">Phocaeicola dorei</name>
    <dbReference type="NCBI Taxonomy" id="357276"/>
    <lineage>
        <taxon>Bacteria</taxon>
        <taxon>Pseudomonadati</taxon>
        <taxon>Bacteroidota</taxon>
        <taxon>Bacteroidia</taxon>
        <taxon>Bacteroidales</taxon>
        <taxon>Bacteroidaceae</taxon>
        <taxon>Phocaeicola</taxon>
    </lineage>
</organism>
<protein>
    <submittedName>
        <fullName evidence="1">Uncharacterized protein</fullName>
    </submittedName>
</protein>
<accession>A0A4R4GJW3</accession>
<comment type="caution">
    <text evidence="1">The sequence shown here is derived from an EMBL/GenBank/DDBJ whole genome shotgun (WGS) entry which is preliminary data.</text>
</comment>
<dbReference type="RefSeq" id="WP_132140714.1">
    <property type="nucleotide sequence ID" value="NZ_SLTU01000001.1"/>
</dbReference>